<evidence type="ECO:0000313" key="10">
    <source>
        <dbReference type="EMBL" id="VBA56203.1"/>
    </source>
</evidence>
<evidence type="ECO:0000256" key="3">
    <source>
        <dbReference type="ARBA" id="ARBA00010312"/>
    </source>
</evidence>
<dbReference type="SUPFAM" id="SSF53706">
    <property type="entry name" value="Formate dehydrogenase/DMSO reductase, domains 1-3"/>
    <property type="match status" value="1"/>
</dbReference>
<dbReference type="GO" id="GO:0051539">
    <property type="term" value="F:4 iron, 4 sulfur cluster binding"/>
    <property type="evidence" value="ECO:0007669"/>
    <property type="project" value="UniProtKB-KW"/>
</dbReference>
<evidence type="ECO:0000256" key="1">
    <source>
        <dbReference type="ARBA" id="ARBA00001966"/>
    </source>
</evidence>
<gene>
    <name evidence="10" type="primary">fdhA</name>
    <name evidence="10" type="ORF">LAUMK142_05438</name>
</gene>
<dbReference type="Proteomes" id="UP000268285">
    <property type="component" value="Unassembled WGS sequence"/>
</dbReference>
<dbReference type="Gene3D" id="2.20.25.90">
    <property type="entry name" value="ADC-like domains"/>
    <property type="match status" value="1"/>
</dbReference>
<dbReference type="Pfam" id="PF04879">
    <property type="entry name" value="Molybdop_Fe4S4"/>
    <property type="match status" value="1"/>
</dbReference>
<keyword evidence="7" id="KW-0408">Iron</keyword>
<keyword evidence="6 10" id="KW-0560">Oxidoreductase</keyword>
<dbReference type="EC" id="1.2.1.2" evidence="10"/>
<evidence type="ECO:0000259" key="9">
    <source>
        <dbReference type="PROSITE" id="PS51669"/>
    </source>
</evidence>
<evidence type="ECO:0000256" key="6">
    <source>
        <dbReference type="ARBA" id="ARBA00023002"/>
    </source>
</evidence>
<organism evidence="10 11">
    <name type="scientific">Mycobacterium pseudokansasii</name>
    <dbReference type="NCBI Taxonomy" id="2341080"/>
    <lineage>
        <taxon>Bacteria</taxon>
        <taxon>Bacillati</taxon>
        <taxon>Actinomycetota</taxon>
        <taxon>Actinomycetes</taxon>
        <taxon>Mycobacteriales</taxon>
        <taxon>Mycobacteriaceae</taxon>
        <taxon>Mycobacterium</taxon>
    </lineage>
</organism>
<dbReference type="Gene3D" id="3.40.50.740">
    <property type="match status" value="1"/>
</dbReference>
<evidence type="ECO:0000256" key="2">
    <source>
        <dbReference type="ARBA" id="ARBA00004196"/>
    </source>
</evidence>
<evidence type="ECO:0000256" key="7">
    <source>
        <dbReference type="ARBA" id="ARBA00023004"/>
    </source>
</evidence>
<dbReference type="GO" id="GO:0016491">
    <property type="term" value="F:oxidoreductase activity"/>
    <property type="evidence" value="ECO:0007669"/>
    <property type="project" value="UniProtKB-KW"/>
</dbReference>
<keyword evidence="8" id="KW-0411">Iron-sulfur</keyword>
<protein>
    <submittedName>
        <fullName evidence="10">Formate dehydrogenase subunit alpha</fullName>
        <ecNumber evidence="10">1.2.1.2</ecNumber>
    </submittedName>
</protein>
<dbReference type="GO" id="GO:0009055">
    <property type="term" value="F:electron transfer activity"/>
    <property type="evidence" value="ECO:0007669"/>
    <property type="project" value="TreeGrafter"/>
</dbReference>
<dbReference type="SMART" id="SM00926">
    <property type="entry name" value="Molybdop_Fe4S4"/>
    <property type="match status" value="1"/>
</dbReference>
<dbReference type="PANTHER" id="PTHR43598:SF1">
    <property type="entry name" value="FORMATE DEHYDROGENASE-O MAJOR SUBUNIT"/>
    <property type="match status" value="1"/>
</dbReference>
<feature type="domain" description="4Fe-4S Mo/W bis-MGD-type" evidence="9">
    <location>
        <begin position="48"/>
        <end position="104"/>
    </location>
</feature>
<proteinExistence type="inferred from homology"/>
<dbReference type="PANTHER" id="PTHR43598">
    <property type="entry name" value="TUNGSTEN-CONTAINING FORMYLMETHANOFURAN DEHYDROGENASE 2 SUBUNIT B"/>
    <property type="match status" value="1"/>
</dbReference>
<keyword evidence="5" id="KW-0479">Metal-binding</keyword>
<dbReference type="AlphaFoldDB" id="A0A498QZC6"/>
<name>A0A498QZC6_9MYCO</name>
<comment type="similarity">
    <text evidence="3">Belongs to the prokaryotic molybdopterin-containing oxidoreductase family.</text>
</comment>
<dbReference type="GO" id="GO:0030313">
    <property type="term" value="C:cell envelope"/>
    <property type="evidence" value="ECO:0007669"/>
    <property type="project" value="UniProtKB-SubCell"/>
</dbReference>
<evidence type="ECO:0000256" key="8">
    <source>
        <dbReference type="ARBA" id="ARBA00023014"/>
    </source>
</evidence>
<dbReference type="InterPro" id="IPR006963">
    <property type="entry name" value="Mopterin_OxRdtase_4Fe-4S_dom"/>
</dbReference>
<dbReference type="EMBL" id="UPHU01000001">
    <property type="protein sequence ID" value="VBA56203.1"/>
    <property type="molecule type" value="Genomic_DNA"/>
</dbReference>
<dbReference type="GO" id="GO:0030151">
    <property type="term" value="F:molybdenum ion binding"/>
    <property type="evidence" value="ECO:0007669"/>
    <property type="project" value="TreeGrafter"/>
</dbReference>
<evidence type="ECO:0000256" key="5">
    <source>
        <dbReference type="ARBA" id="ARBA00022723"/>
    </source>
</evidence>
<comment type="cofactor">
    <cofactor evidence="1">
        <name>[4Fe-4S] cluster</name>
        <dbReference type="ChEBI" id="CHEBI:49883"/>
    </cofactor>
</comment>
<dbReference type="PROSITE" id="PS51669">
    <property type="entry name" value="4FE4S_MOW_BIS_MGD"/>
    <property type="match status" value="1"/>
</dbReference>
<dbReference type="GO" id="GO:0009061">
    <property type="term" value="P:anaerobic respiration"/>
    <property type="evidence" value="ECO:0007669"/>
    <property type="project" value="TreeGrafter"/>
</dbReference>
<evidence type="ECO:0000256" key="4">
    <source>
        <dbReference type="ARBA" id="ARBA00022485"/>
    </source>
</evidence>
<keyword evidence="11" id="KW-1185">Reference proteome</keyword>
<evidence type="ECO:0000313" key="11">
    <source>
        <dbReference type="Proteomes" id="UP000268285"/>
    </source>
</evidence>
<comment type="subcellular location">
    <subcellularLocation>
        <location evidence="2">Cell envelope</location>
    </subcellularLocation>
</comment>
<accession>A0A498QZC6</accession>
<dbReference type="OrthoDB" id="7376058at2"/>
<reference evidence="10 11" key="1">
    <citation type="submission" date="2018-09" db="EMBL/GenBank/DDBJ databases">
        <authorList>
            <person name="Tagini F."/>
        </authorList>
    </citation>
    <scope>NUCLEOTIDE SEQUENCE [LARGE SCALE GENOMIC DNA]</scope>
    <source>
        <strain evidence="10 11">MK142</strain>
    </source>
</reference>
<sequence>MHPDSKLAKLIQSWPVYRQLTGSDPLGRGKAAQSARSETLTPRTAEADHVAHSVCPFCAVGCAQKVYVKDEKVIQIEGNPDSPISRGRLCPKGSASTQLVTGPQRETVVRYRAPYATEWQELDLDTAMDMVADRVLDARRKGWQDFDADRNTLRRTMGIASLGGATLDNEENYLIKKLFTALGALQIENQARI</sequence>
<keyword evidence="4" id="KW-0004">4Fe-4S</keyword>